<reference evidence="7 8" key="1">
    <citation type="journal article" date="2016" name="Nat. Commun.">
        <title>Thousands of microbial genomes shed light on interconnected biogeochemical processes in an aquifer system.</title>
        <authorList>
            <person name="Anantharaman K."/>
            <person name="Brown C.T."/>
            <person name="Hug L.A."/>
            <person name="Sharon I."/>
            <person name="Castelle C.J."/>
            <person name="Probst A.J."/>
            <person name="Thomas B.C."/>
            <person name="Singh A."/>
            <person name="Wilkins M.J."/>
            <person name="Karaoz U."/>
            <person name="Brodie E.L."/>
            <person name="Williams K.H."/>
            <person name="Hubbard S.S."/>
            <person name="Banfield J.F."/>
        </authorList>
    </citation>
    <scope>NUCLEOTIDE SEQUENCE [LARGE SCALE GENOMIC DNA]</scope>
</reference>
<dbReference type="EMBL" id="MEUA01000017">
    <property type="protein sequence ID" value="OGC15717.1"/>
    <property type="molecule type" value="Genomic_DNA"/>
</dbReference>
<dbReference type="HAMAP" id="MF_00539">
    <property type="entry name" value="Ribosomal_bL27"/>
    <property type="match status" value="1"/>
</dbReference>
<accession>A0A1F4S5R9</accession>
<dbReference type="PROSITE" id="PS00831">
    <property type="entry name" value="RIBOSOMAL_L27"/>
    <property type="match status" value="1"/>
</dbReference>
<dbReference type="Gene3D" id="2.40.50.100">
    <property type="match status" value="1"/>
</dbReference>
<dbReference type="InterPro" id="IPR018261">
    <property type="entry name" value="Ribosomal_bL27_CS"/>
</dbReference>
<evidence type="ECO:0000256" key="3">
    <source>
        <dbReference type="ARBA" id="ARBA00023274"/>
    </source>
</evidence>
<dbReference type="Proteomes" id="UP000177905">
    <property type="component" value="Unassembled WGS sequence"/>
</dbReference>
<dbReference type="InterPro" id="IPR001684">
    <property type="entry name" value="Ribosomal_bL27"/>
</dbReference>
<dbReference type="Pfam" id="PF01016">
    <property type="entry name" value="Ribosomal_L27"/>
    <property type="match status" value="1"/>
</dbReference>
<evidence type="ECO:0000313" key="8">
    <source>
        <dbReference type="Proteomes" id="UP000177905"/>
    </source>
</evidence>
<dbReference type="GO" id="GO:0006412">
    <property type="term" value="P:translation"/>
    <property type="evidence" value="ECO:0007669"/>
    <property type="project" value="UniProtKB-UniRule"/>
</dbReference>
<comment type="similarity">
    <text evidence="1 5">Belongs to the bacterial ribosomal protein bL27 family.</text>
</comment>
<dbReference type="SUPFAM" id="SSF110324">
    <property type="entry name" value="Ribosomal L27 protein-like"/>
    <property type="match status" value="1"/>
</dbReference>
<dbReference type="GO" id="GO:0005840">
    <property type="term" value="C:ribosome"/>
    <property type="evidence" value="ECO:0007669"/>
    <property type="project" value="UniProtKB-KW"/>
</dbReference>
<dbReference type="PRINTS" id="PR00063">
    <property type="entry name" value="RIBOSOMALL27"/>
</dbReference>
<evidence type="ECO:0000313" key="7">
    <source>
        <dbReference type="EMBL" id="OGC15717.1"/>
    </source>
</evidence>
<feature type="region of interest" description="Disordered" evidence="6">
    <location>
        <begin position="1"/>
        <end position="20"/>
    </location>
</feature>
<evidence type="ECO:0000256" key="5">
    <source>
        <dbReference type="HAMAP-Rule" id="MF_00539"/>
    </source>
</evidence>
<dbReference type="GO" id="GO:0003735">
    <property type="term" value="F:structural constituent of ribosome"/>
    <property type="evidence" value="ECO:0007669"/>
    <property type="project" value="InterPro"/>
</dbReference>
<dbReference type="PANTHER" id="PTHR15893:SF0">
    <property type="entry name" value="LARGE RIBOSOMAL SUBUNIT PROTEIN BL27M"/>
    <property type="match status" value="1"/>
</dbReference>
<keyword evidence="3 5" id="KW-0687">Ribonucleoprotein</keyword>
<protein>
    <recommendedName>
        <fullName evidence="4 5">Large ribosomal subunit protein bL27</fullName>
    </recommendedName>
</protein>
<dbReference type="PANTHER" id="PTHR15893">
    <property type="entry name" value="RIBOSOMAL PROTEIN L27"/>
    <property type="match status" value="1"/>
</dbReference>
<comment type="caution">
    <text evidence="7">The sequence shown here is derived from an EMBL/GenBank/DDBJ whole genome shotgun (WGS) entry which is preliminary data.</text>
</comment>
<dbReference type="NCBIfam" id="TIGR00062">
    <property type="entry name" value="L27"/>
    <property type="match status" value="1"/>
</dbReference>
<sequence length="80" mass="8435">MAHKKGGGTSKNGRDSNGQRLGVKVYGGQIVKSGNIILRQRGTKYYPGKNVGMGCDHTIFATAPGVVTFESGKKVSVLPQ</sequence>
<name>A0A1F4S5R9_UNCSA</name>
<evidence type="ECO:0000256" key="6">
    <source>
        <dbReference type="SAM" id="MobiDB-lite"/>
    </source>
</evidence>
<evidence type="ECO:0000256" key="1">
    <source>
        <dbReference type="ARBA" id="ARBA00010797"/>
    </source>
</evidence>
<proteinExistence type="inferred from homology"/>
<evidence type="ECO:0000256" key="2">
    <source>
        <dbReference type="ARBA" id="ARBA00022980"/>
    </source>
</evidence>
<dbReference type="FunFam" id="2.40.50.100:FF:000020">
    <property type="entry name" value="50S ribosomal protein L27"/>
    <property type="match status" value="1"/>
</dbReference>
<evidence type="ECO:0000256" key="4">
    <source>
        <dbReference type="ARBA" id="ARBA00035175"/>
    </source>
</evidence>
<gene>
    <name evidence="5" type="primary">rpmA</name>
    <name evidence="7" type="ORF">A2290_05190</name>
</gene>
<organism evidence="7 8">
    <name type="scientific">candidate division WOR-1 bacterium RIFOXYB2_FULL_36_35</name>
    <dbReference type="NCBI Taxonomy" id="1802578"/>
    <lineage>
        <taxon>Bacteria</taxon>
        <taxon>Bacillati</taxon>
        <taxon>Saganbacteria</taxon>
    </lineage>
</organism>
<dbReference type="AlphaFoldDB" id="A0A1F4S5R9"/>
<dbReference type="GO" id="GO:1990904">
    <property type="term" value="C:ribonucleoprotein complex"/>
    <property type="evidence" value="ECO:0007669"/>
    <property type="project" value="UniProtKB-KW"/>
</dbReference>
<keyword evidence="2 5" id="KW-0689">Ribosomal protein</keyword>